<organism evidence="2 3">
    <name type="scientific">Potamilus streckersoni</name>
    <dbReference type="NCBI Taxonomy" id="2493646"/>
    <lineage>
        <taxon>Eukaryota</taxon>
        <taxon>Metazoa</taxon>
        <taxon>Spiralia</taxon>
        <taxon>Lophotrochozoa</taxon>
        <taxon>Mollusca</taxon>
        <taxon>Bivalvia</taxon>
        <taxon>Autobranchia</taxon>
        <taxon>Heteroconchia</taxon>
        <taxon>Palaeoheterodonta</taxon>
        <taxon>Unionida</taxon>
        <taxon>Unionoidea</taxon>
        <taxon>Unionidae</taxon>
        <taxon>Ambleminae</taxon>
        <taxon>Lampsilini</taxon>
        <taxon>Potamilus</taxon>
    </lineage>
</organism>
<gene>
    <name evidence="2" type="ORF">CHS0354_022526</name>
</gene>
<comment type="caution">
    <text evidence="2">The sequence shown here is derived from an EMBL/GenBank/DDBJ whole genome shotgun (WGS) entry which is preliminary data.</text>
</comment>
<keyword evidence="1" id="KW-0732">Signal</keyword>
<reference evidence="2" key="1">
    <citation type="journal article" date="2021" name="Genome Biol. Evol.">
        <title>A High-Quality Reference Genome for a Parasitic Bivalve with Doubly Uniparental Inheritance (Bivalvia: Unionida).</title>
        <authorList>
            <person name="Smith C.H."/>
        </authorList>
    </citation>
    <scope>NUCLEOTIDE SEQUENCE</scope>
    <source>
        <strain evidence="2">CHS0354</strain>
    </source>
</reference>
<feature type="chain" id="PRO_5042119112" evidence="1">
    <location>
        <begin position="27"/>
        <end position="132"/>
    </location>
</feature>
<evidence type="ECO:0000313" key="2">
    <source>
        <dbReference type="EMBL" id="KAK3586370.1"/>
    </source>
</evidence>
<dbReference type="Proteomes" id="UP001195483">
    <property type="component" value="Unassembled WGS sequence"/>
</dbReference>
<reference evidence="2" key="3">
    <citation type="submission" date="2023-05" db="EMBL/GenBank/DDBJ databases">
        <authorList>
            <person name="Smith C.H."/>
        </authorList>
    </citation>
    <scope>NUCLEOTIDE SEQUENCE</scope>
    <source>
        <strain evidence="2">CHS0354</strain>
        <tissue evidence="2">Mantle</tissue>
    </source>
</reference>
<evidence type="ECO:0000256" key="1">
    <source>
        <dbReference type="SAM" id="SignalP"/>
    </source>
</evidence>
<keyword evidence="3" id="KW-1185">Reference proteome</keyword>
<dbReference type="AlphaFoldDB" id="A0AAE0S6U8"/>
<dbReference type="EMBL" id="JAEAOA010001361">
    <property type="protein sequence ID" value="KAK3586370.1"/>
    <property type="molecule type" value="Genomic_DNA"/>
</dbReference>
<reference evidence="2" key="2">
    <citation type="journal article" date="2021" name="Genome Biol. Evol.">
        <title>Developing a high-quality reference genome for a parasitic bivalve with doubly uniparental inheritance (Bivalvia: Unionida).</title>
        <authorList>
            <person name="Smith C.H."/>
        </authorList>
    </citation>
    <scope>NUCLEOTIDE SEQUENCE</scope>
    <source>
        <strain evidence="2">CHS0354</strain>
        <tissue evidence="2">Mantle</tissue>
    </source>
</reference>
<accession>A0AAE0S6U8</accession>
<sequence>MRTIPKERYLWVLLVMPVFMIDMSDARPPRRFCENYPFAPRCLGVAAKRNIVLDESDRRKTPSALIQVLQSLLQNRISVDDGQSTKFPYQPIWRDDQALNSFTEQSSLQQDLDKIPLMDPRGMWNADYNEIE</sequence>
<feature type="signal peptide" evidence="1">
    <location>
        <begin position="1"/>
        <end position="26"/>
    </location>
</feature>
<protein>
    <submittedName>
        <fullName evidence="2">Uncharacterized protein</fullName>
    </submittedName>
</protein>
<evidence type="ECO:0000313" key="3">
    <source>
        <dbReference type="Proteomes" id="UP001195483"/>
    </source>
</evidence>
<proteinExistence type="predicted"/>
<name>A0AAE0S6U8_9BIVA</name>